<dbReference type="InterPro" id="IPR009057">
    <property type="entry name" value="Homeodomain-like_sf"/>
</dbReference>
<dbReference type="PANTHER" id="PTHR30055">
    <property type="entry name" value="HTH-TYPE TRANSCRIPTIONAL REGULATOR RUTR"/>
    <property type="match status" value="1"/>
</dbReference>
<evidence type="ECO:0000256" key="2">
    <source>
        <dbReference type="ARBA" id="ARBA00023125"/>
    </source>
</evidence>
<dbReference type="GO" id="GO:0000976">
    <property type="term" value="F:transcription cis-regulatory region binding"/>
    <property type="evidence" value="ECO:0007669"/>
    <property type="project" value="TreeGrafter"/>
</dbReference>
<dbReference type="InterPro" id="IPR001647">
    <property type="entry name" value="HTH_TetR"/>
</dbReference>
<feature type="domain" description="HTH tetR-type" evidence="5">
    <location>
        <begin position="18"/>
        <end position="77"/>
    </location>
</feature>
<evidence type="ECO:0000256" key="1">
    <source>
        <dbReference type="ARBA" id="ARBA00023015"/>
    </source>
</evidence>
<dbReference type="Proteomes" id="UP000479241">
    <property type="component" value="Unassembled WGS sequence"/>
</dbReference>
<evidence type="ECO:0000256" key="4">
    <source>
        <dbReference type="PROSITE-ProRule" id="PRU00335"/>
    </source>
</evidence>
<evidence type="ECO:0000313" key="6">
    <source>
        <dbReference type="EMBL" id="NEK84590.1"/>
    </source>
</evidence>
<organism evidence="6 7">
    <name type="scientific">Blastococcus saxobsidens</name>
    <dbReference type="NCBI Taxonomy" id="138336"/>
    <lineage>
        <taxon>Bacteria</taxon>
        <taxon>Bacillati</taxon>
        <taxon>Actinomycetota</taxon>
        <taxon>Actinomycetes</taxon>
        <taxon>Geodermatophilales</taxon>
        <taxon>Geodermatophilaceae</taxon>
        <taxon>Blastococcus</taxon>
    </lineage>
</organism>
<dbReference type="InterPro" id="IPR050109">
    <property type="entry name" value="HTH-type_TetR-like_transc_reg"/>
</dbReference>
<feature type="DNA-binding region" description="H-T-H motif" evidence="4">
    <location>
        <begin position="40"/>
        <end position="59"/>
    </location>
</feature>
<dbReference type="PANTHER" id="PTHR30055:SF234">
    <property type="entry name" value="HTH-TYPE TRANSCRIPTIONAL REGULATOR BETI"/>
    <property type="match status" value="1"/>
</dbReference>
<evidence type="ECO:0000256" key="3">
    <source>
        <dbReference type="ARBA" id="ARBA00023163"/>
    </source>
</evidence>
<dbReference type="SUPFAM" id="SSF46689">
    <property type="entry name" value="Homeodomain-like"/>
    <property type="match status" value="1"/>
</dbReference>
<dbReference type="Pfam" id="PF00440">
    <property type="entry name" value="TetR_N"/>
    <property type="match status" value="1"/>
</dbReference>
<dbReference type="PROSITE" id="PS50977">
    <property type="entry name" value="HTH_TETR_2"/>
    <property type="match status" value="1"/>
</dbReference>
<comment type="caution">
    <text evidence="6">The sequence shown here is derived from an EMBL/GenBank/DDBJ whole genome shotgun (WGS) entry which is preliminary data.</text>
</comment>
<sequence length="192" mass="20737">MSMVTVGGRVNRGPAAATDNRRALLAAARRVFAERGYRVPLSAIAREAGVGQGVLYRHFPTRLDIAFAVFEDNFAELEAIAADPGPDAFGRLWVRLVDLTIEASAFVEMVVDARDSLPRYPGAERLRALVATTLPPARQAGLTDASVTVDDVLLAWRMVFGVVATAPDRDQVRTAVSRAVSLLRLPGDRPGR</sequence>
<dbReference type="EMBL" id="JAAGWG010000002">
    <property type="protein sequence ID" value="NEK84590.1"/>
    <property type="molecule type" value="Genomic_DNA"/>
</dbReference>
<proteinExistence type="predicted"/>
<dbReference type="Gene3D" id="1.10.357.10">
    <property type="entry name" value="Tetracycline Repressor, domain 2"/>
    <property type="match status" value="1"/>
</dbReference>
<dbReference type="GO" id="GO:0003700">
    <property type="term" value="F:DNA-binding transcription factor activity"/>
    <property type="evidence" value="ECO:0007669"/>
    <property type="project" value="TreeGrafter"/>
</dbReference>
<keyword evidence="1" id="KW-0805">Transcription regulation</keyword>
<evidence type="ECO:0000259" key="5">
    <source>
        <dbReference type="PROSITE" id="PS50977"/>
    </source>
</evidence>
<keyword evidence="3" id="KW-0804">Transcription</keyword>
<reference evidence="6 7" key="1">
    <citation type="submission" date="2019-12" db="EMBL/GenBank/DDBJ databases">
        <title>the WGS of Blastococcus saxobsidens 67B17.</title>
        <authorList>
            <person name="Jiang Z."/>
        </authorList>
    </citation>
    <scope>NUCLEOTIDE SEQUENCE [LARGE SCALE GENOMIC DNA]</scope>
    <source>
        <strain evidence="6 7">67B17</strain>
    </source>
</reference>
<gene>
    <name evidence="6" type="ORF">GCU60_02255</name>
</gene>
<protein>
    <submittedName>
        <fullName evidence="6">Helix-turn-helix transcriptional regulator</fullName>
    </submittedName>
</protein>
<name>A0A6L9VZG9_9ACTN</name>
<dbReference type="PRINTS" id="PR00455">
    <property type="entry name" value="HTHTETR"/>
</dbReference>
<evidence type="ECO:0000313" key="7">
    <source>
        <dbReference type="Proteomes" id="UP000479241"/>
    </source>
</evidence>
<keyword evidence="2 4" id="KW-0238">DNA-binding</keyword>
<accession>A0A6L9VZG9</accession>
<dbReference type="AlphaFoldDB" id="A0A6L9VZG9"/>